<accession>A0ABN2XGA3</accession>
<proteinExistence type="predicted"/>
<gene>
    <name evidence="1" type="ORF">GCM10009824_05860</name>
</gene>
<keyword evidence="2" id="KW-1185">Reference proteome</keyword>
<dbReference type="EMBL" id="BAAAQA010000003">
    <property type="protein sequence ID" value="GAA2110901.1"/>
    <property type="molecule type" value="Genomic_DNA"/>
</dbReference>
<dbReference type="Proteomes" id="UP001500166">
    <property type="component" value="Unassembled WGS sequence"/>
</dbReference>
<protein>
    <submittedName>
        <fullName evidence="1">Uncharacterized protein</fullName>
    </submittedName>
</protein>
<evidence type="ECO:0000313" key="2">
    <source>
        <dbReference type="Proteomes" id="UP001500166"/>
    </source>
</evidence>
<evidence type="ECO:0000313" key="1">
    <source>
        <dbReference type="EMBL" id="GAA2110901.1"/>
    </source>
</evidence>
<reference evidence="1 2" key="1">
    <citation type="journal article" date="2019" name="Int. J. Syst. Evol. Microbiol.">
        <title>The Global Catalogue of Microorganisms (GCM) 10K type strain sequencing project: providing services to taxonomists for standard genome sequencing and annotation.</title>
        <authorList>
            <consortium name="The Broad Institute Genomics Platform"/>
            <consortium name="The Broad Institute Genome Sequencing Center for Infectious Disease"/>
            <person name="Wu L."/>
            <person name="Ma J."/>
        </authorList>
    </citation>
    <scope>NUCLEOTIDE SEQUENCE [LARGE SCALE GENOMIC DNA]</scope>
    <source>
        <strain evidence="1 2">JCM 15914</strain>
    </source>
</reference>
<name>A0ABN2XGA3_9MICC</name>
<comment type="caution">
    <text evidence="1">The sequence shown here is derived from an EMBL/GenBank/DDBJ whole genome shotgun (WGS) entry which is preliminary data.</text>
</comment>
<organism evidence="1 2">
    <name type="scientific">Kocuria atrinae</name>
    <dbReference type="NCBI Taxonomy" id="592377"/>
    <lineage>
        <taxon>Bacteria</taxon>
        <taxon>Bacillati</taxon>
        <taxon>Actinomycetota</taxon>
        <taxon>Actinomycetes</taxon>
        <taxon>Micrococcales</taxon>
        <taxon>Micrococcaceae</taxon>
        <taxon>Kocuria</taxon>
    </lineage>
</organism>
<sequence>MEQGFVSFEHFIGHEFEHAERRTSELDWRLRSGCYESICCNGSLIKIVIAPLWPVALARRS</sequence>